<protein>
    <submittedName>
        <fullName evidence="1">Uncharacterized protein</fullName>
    </submittedName>
</protein>
<feature type="non-terminal residue" evidence="1">
    <location>
        <position position="121"/>
    </location>
</feature>
<dbReference type="AlphaFoldDB" id="V5GKU0"/>
<dbReference type="EMBL" id="GALX01006224">
    <property type="protein sequence ID" value="JAB62242.1"/>
    <property type="molecule type" value="Transcribed_RNA"/>
</dbReference>
<reference evidence="1" key="1">
    <citation type="submission" date="2013-07" db="EMBL/GenBank/DDBJ databases">
        <title>Midgut Transcriptome Profiling of Anoplphora glabripennis, a Lignocellulose Degrading, Wood-Boring Cerambycid.</title>
        <authorList>
            <person name="Scully E.D."/>
            <person name="Hoover K."/>
            <person name="Carlson J.E."/>
            <person name="Tien M."/>
            <person name="Geib S.M."/>
        </authorList>
    </citation>
    <scope>NUCLEOTIDE SEQUENCE</scope>
</reference>
<sequence>CESLIISKLSYCDVVYGPNLLQIDRSRLQRLQNSCLRFSYGIRKFDHISHKYKDAGWLKIVDMFKYHFICFTHKILTTSTPTYLYNKLIKFGNVNNKRSSRNRNTLVTPKHKTATVTRSFS</sequence>
<accession>V5GKU0</accession>
<proteinExistence type="predicted"/>
<name>V5GKU0_ANOGL</name>
<organism evidence="1">
    <name type="scientific">Anoplophora glabripennis</name>
    <name type="common">Asian longhorn beetle</name>
    <name type="synonym">Anoplophora nobilis</name>
    <dbReference type="NCBI Taxonomy" id="217634"/>
    <lineage>
        <taxon>Eukaryota</taxon>
        <taxon>Metazoa</taxon>
        <taxon>Ecdysozoa</taxon>
        <taxon>Arthropoda</taxon>
        <taxon>Hexapoda</taxon>
        <taxon>Insecta</taxon>
        <taxon>Pterygota</taxon>
        <taxon>Neoptera</taxon>
        <taxon>Endopterygota</taxon>
        <taxon>Coleoptera</taxon>
        <taxon>Polyphaga</taxon>
        <taxon>Cucujiformia</taxon>
        <taxon>Chrysomeloidea</taxon>
        <taxon>Cerambycidae</taxon>
        <taxon>Lamiinae</taxon>
        <taxon>Lamiini</taxon>
        <taxon>Anoplophora</taxon>
    </lineage>
</organism>
<feature type="non-terminal residue" evidence="1">
    <location>
        <position position="1"/>
    </location>
</feature>
<evidence type="ECO:0000313" key="1">
    <source>
        <dbReference type="EMBL" id="JAB62242.1"/>
    </source>
</evidence>